<dbReference type="PANTHER" id="PTHR30237">
    <property type="entry name" value="MURAMOYLTETRAPEPTIDE CARBOXYPEPTIDASE"/>
    <property type="match status" value="1"/>
</dbReference>
<dbReference type="InterPro" id="IPR040449">
    <property type="entry name" value="Peptidase_S66_N"/>
</dbReference>
<dbReference type="PIRSF" id="PIRSF028757">
    <property type="entry name" value="LD-carboxypeptidase"/>
    <property type="match status" value="1"/>
</dbReference>
<dbReference type="InterPro" id="IPR027478">
    <property type="entry name" value="LdcA_N"/>
</dbReference>
<evidence type="ECO:0000256" key="2">
    <source>
        <dbReference type="ARBA" id="ARBA00022645"/>
    </source>
</evidence>
<dbReference type="CDD" id="cd07025">
    <property type="entry name" value="Peptidase_S66"/>
    <property type="match status" value="1"/>
</dbReference>
<feature type="domain" description="LD-carboxypeptidase N-terminal" evidence="7">
    <location>
        <begin position="9"/>
        <end position="124"/>
    </location>
</feature>
<dbReference type="GO" id="GO:0006508">
    <property type="term" value="P:proteolysis"/>
    <property type="evidence" value="ECO:0007669"/>
    <property type="project" value="UniProtKB-KW"/>
</dbReference>
<evidence type="ECO:0000313" key="10">
    <source>
        <dbReference type="Proteomes" id="UP000576082"/>
    </source>
</evidence>
<dbReference type="Pfam" id="PF02016">
    <property type="entry name" value="Peptidase_S66"/>
    <property type="match status" value="1"/>
</dbReference>
<evidence type="ECO:0000256" key="1">
    <source>
        <dbReference type="ARBA" id="ARBA00010233"/>
    </source>
</evidence>
<keyword evidence="2 9" id="KW-0121">Carboxypeptidase</keyword>
<evidence type="ECO:0000256" key="6">
    <source>
        <dbReference type="PIRSR" id="PIRSR028757-1"/>
    </source>
</evidence>
<dbReference type="EMBL" id="JABANE010000021">
    <property type="protein sequence ID" value="NME68259.1"/>
    <property type="molecule type" value="Genomic_DNA"/>
</dbReference>
<gene>
    <name evidence="9" type="ORF">HHU12_09835</name>
</gene>
<evidence type="ECO:0000259" key="8">
    <source>
        <dbReference type="Pfam" id="PF17676"/>
    </source>
</evidence>
<reference evidence="9 10" key="1">
    <citation type="submission" date="2020-04" db="EMBL/GenBank/DDBJ databases">
        <title>Flammeovirga sp. SR4, a novel species isolated from seawater.</title>
        <authorList>
            <person name="Wang X."/>
        </authorList>
    </citation>
    <scope>NUCLEOTIDE SEQUENCE [LARGE SCALE GENOMIC DNA]</scope>
    <source>
        <strain evidence="9 10">ATCC 23126</strain>
    </source>
</reference>
<dbReference type="SUPFAM" id="SSF52317">
    <property type="entry name" value="Class I glutamine amidotransferase-like"/>
    <property type="match status" value="1"/>
</dbReference>
<comment type="caution">
    <text evidence="9">The sequence shown here is derived from an EMBL/GenBank/DDBJ whole genome shotgun (WGS) entry which is preliminary data.</text>
</comment>
<dbReference type="Gene3D" id="3.40.50.10740">
    <property type="entry name" value="Class I glutamine amidotransferase-like"/>
    <property type="match status" value="1"/>
</dbReference>
<dbReference type="GO" id="GO:0004180">
    <property type="term" value="F:carboxypeptidase activity"/>
    <property type="evidence" value="ECO:0007669"/>
    <property type="project" value="UniProtKB-KW"/>
</dbReference>
<name>A0A7X9P2A9_9BACT</name>
<evidence type="ECO:0000313" key="9">
    <source>
        <dbReference type="EMBL" id="NME68259.1"/>
    </source>
</evidence>
<dbReference type="PANTHER" id="PTHR30237:SF2">
    <property type="entry name" value="MUREIN TETRAPEPTIDE CARBOXYPEPTIDASE"/>
    <property type="match status" value="1"/>
</dbReference>
<evidence type="ECO:0000259" key="7">
    <source>
        <dbReference type="Pfam" id="PF02016"/>
    </source>
</evidence>
<sequence length="297" mass="32975">MTLKRGDKVAVVASSGKVDIEATLQGIEILREWGLIVPNDQEWAAEWGSLAGADSRRIGKLQHALDDPEIKAIFMARGGYGLTRIIDRVDWARFIDHPKLIIGFSDVTALHTCINNLGFPSIHAPMVGQFSKKELEVSLSQLKGLLFYEEFPCIKGEVNEKFSDQVIEGEIVGGNLCLLSDQIGTYSELNTEGKILFIEEIGEKPYQIDRYLTHLQRSGAFKGVKAILMGQFSDVPDEEEPYFPLSINRMVKEKVDVPVITEISAGHDFPNTPIKLGGKYKIKCIGDKALIEVAENI</sequence>
<dbReference type="AlphaFoldDB" id="A0A7X9P2A9"/>
<keyword evidence="3" id="KW-0645">Protease</keyword>
<evidence type="ECO:0000256" key="5">
    <source>
        <dbReference type="ARBA" id="ARBA00022825"/>
    </source>
</evidence>
<dbReference type="InterPro" id="IPR029062">
    <property type="entry name" value="Class_I_gatase-like"/>
</dbReference>
<organism evidence="9 10">
    <name type="scientific">Flammeovirga aprica JL-4</name>
    <dbReference type="NCBI Taxonomy" id="694437"/>
    <lineage>
        <taxon>Bacteria</taxon>
        <taxon>Pseudomonadati</taxon>
        <taxon>Bacteroidota</taxon>
        <taxon>Cytophagia</taxon>
        <taxon>Cytophagales</taxon>
        <taxon>Flammeovirgaceae</taxon>
        <taxon>Flammeovirga</taxon>
    </lineage>
</organism>
<evidence type="ECO:0000256" key="3">
    <source>
        <dbReference type="ARBA" id="ARBA00022670"/>
    </source>
</evidence>
<proteinExistence type="inferred from homology"/>
<comment type="similarity">
    <text evidence="1">Belongs to the peptidase S66 family.</text>
</comment>
<dbReference type="InterPro" id="IPR040921">
    <property type="entry name" value="Peptidase_S66C"/>
</dbReference>
<keyword evidence="4" id="KW-0378">Hydrolase</keyword>
<feature type="active site" description="Charge relay system" evidence="6">
    <location>
        <position position="267"/>
    </location>
</feature>
<protein>
    <submittedName>
        <fullName evidence="9">LD-carboxypeptidase</fullName>
    </submittedName>
</protein>
<keyword evidence="10" id="KW-1185">Reference proteome</keyword>
<dbReference type="Pfam" id="PF17676">
    <property type="entry name" value="Peptidase_S66C"/>
    <property type="match status" value="1"/>
</dbReference>
<feature type="active site" description="Nucleophile" evidence="6">
    <location>
        <position position="105"/>
    </location>
</feature>
<dbReference type="Gene3D" id="3.50.30.60">
    <property type="entry name" value="LD-carboxypeptidase A C-terminal domain-like"/>
    <property type="match status" value="1"/>
</dbReference>
<evidence type="ECO:0000256" key="4">
    <source>
        <dbReference type="ARBA" id="ARBA00022801"/>
    </source>
</evidence>
<dbReference type="InterPro" id="IPR027461">
    <property type="entry name" value="Carboxypeptidase_A_C_sf"/>
</dbReference>
<dbReference type="GO" id="GO:0008236">
    <property type="term" value="F:serine-type peptidase activity"/>
    <property type="evidence" value="ECO:0007669"/>
    <property type="project" value="UniProtKB-KW"/>
</dbReference>
<dbReference type="InterPro" id="IPR003507">
    <property type="entry name" value="S66_fam"/>
</dbReference>
<accession>A0A7X9P2A9</accession>
<dbReference type="Proteomes" id="UP000576082">
    <property type="component" value="Unassembled WGS sequence"/>
</dbReference>
<dbReference type="RefSeq" id="WP_169656568.1">
    <property type="nucleotide sequence ID" value="NZ_JABANE010000021.1"/>
</dbReference>
<keyword evidence="5" id="KW-0720">Serine protease</keyword>
<feature type="active site" description="Charge relay system" evidence="6">
    <location>
        <position position="199"/>
    </location>
</feature>
<feature type="domain" description="LD-carboxypeptidase C-terminal" evidence="8">
    <location>
        <begin position="168"/>
        <end position="282"/>
    </location>
</feature>
<dbReference type="SUPFAM" id="SSF141986">
    <property type="entry name" value="LD-carboxypeptidase A C-terminal domain-like"/>
    <property type="match status" value="1"/>
</dbReference>